<keyword evidence="2" id="KW-1185">Reference proteome</keyword>
<evidence type="ECO:0000313" key="2">
    <source>
        <dbReference type="Proteomes" id="UP000735302"/>
    </source>
</evidence>
<dbReference type="AlphaFoldDB" id="A0AAV4D4M1"/>
<protein>
    <submittedName>
        <fullName evidence="1">Uncharacterized protein</fullName>
    </submittedName>
</protein>
<comment type="caution">
    <text evidence="1">The sequence shown here is derived from an EMBL/GenBank/DDBJ whole genome shotgun (WGS) entry which is preliminary data.</text>
</comment>
<dbReference type="EMBL" id="BLXT01007418">
    <property type="protein sequence ID" value="GFO39133.1"/>
    <property type="molecule type" value="Genomic_DNA"/>
</dbReference>
<dbReference type="Proteomes" id="UP000735302">
    <property type="component" value="Unassembled WGS sequence"/>
</dbReference>
<gene>
    <name evidence="1" type="ORF">PoB_006563800</name>
</gene>
<organism evidence="1 2">
    <name type="scientific">Plakobranchus ocellatus</name>
    <dbReference type="NCBI Taxonomy" id="259542"/>
    <lineage>
        <taxon>Eukaryota</taxon>
        <taxon>Metazoa</taxon>
        <taxon>Spiralia</taxon>
        <taxon>Lophotrochozoa</taxon>
        <taxon>Mollusca</taxon>
        <taxon>Gastropoda</taxon>
        <taxon>Heterobranchia</taxon>
        <taxon>Euthyneura</taxon>
        <taxon>Panpulmonata</taxon>
        <taxon>Sacoglossa</taxon>
        <taxon>Placobranchoidea</taxon>
        <taxon>Plakobranchidae</taxon>
        <taxon>Plakobranchus</taxon>
    </lineage>
</organism>
<sequence length="136" mass="15955">MQRETPEVESVRQPSHFRLQLGASRINQFCPLGAALRENHKCPYAYLEGVLDERDPGARCEVKLRDVLNLRERLDDTLQIAHKELQKAQVRQKHYYDRTARRGKFCVDDKILILRTSCSCNSKFWRLSVLRITVSR</sequence>
<proteinExistence type="predicted"/>
<name>A0AAV4D4M1_9GAST</name>
<accession>A0AAV4D4M1</accession>
<evidence type="ECO:0000313" key="1">
    <source>
        <dbReference type="EMBL" id="GFO39133.1"/>
    </source>
</evidence>
<reference evidence="1 2" key="1">
    <citation type="journal article" date="2021" name="Elife">
        <title>Chloroplast acquisition without the gene transfer in kleptoplastic sea slugs, Plakobranchus ocellatus.</title>
        <authorList>
            <person name="Maeda T."/>
            <person name="Takahashi S."/>
            <person name="Yoshida T."/>
            <person name="Shimamura S."/>
            <person name="Takaki Y."/>
            <person name="Nagai Y."/>
            <person name="Toyoda A."/>
            <person name="Suzuki Y."/>
            <person name="Arimoto A."/>
            <person name="Ishii H."/>
            <person name="Satoh N."/>
            <person name="Nishiyama T."/>
            <person name="Hasebe M."/>
            <person name="Maruyama T."/>
            <person name="Minagawa J."/>
            <person name="Obokata J."/>
            <person name="Shigenobu S."/>
        </authorList>
    </citation>
    <scope>NUCLEOTIDE SEQUENCE [LARGE SCALE GENOMIC DNA]</scope>
</reference>